<dbReference type="EMBL" id="HBIZ01030856">
    <property type="protein sequence ID" value="CAE0767050.1"/>
    <property type="molecule type" value="Transcribed_RNA"/>
</dbReference>
<dbReference type="AlphaFoldDB" id="A0A7S4F1G9"/>
<keyword evidence="3 9" id="KW-0813">Transport</keyword>
<sequence>MVDSAGSGASASHCSPHTGHHDERIFGLPSAHQAGQASPEARNAADWLQMSAYSRTANIQSTGSALQRDPTKSAQAGESASGQRAFDVLDVSREQRTSLPLMASPSETTLTAPHYMAKAVAGTISGLTAAVLCSPLDVAKTRIQVQSAALHGHKYSGVLTALLTIYREEGFRGWYQGLAPMMCSVGVFWCCYFPCYDYSKSLISAATSTGADSPLVHMAAAGVSGLFTDVVTNPLWVVRTRLATQVFVSTGPPVYESMLHAFRKIAREEGYSAFFAGLRASFLGLSHIMIQFPLYEQLKTKWQRDRAPSDLRPIIAASAFSKLVASSVTYPHEVVRARLQFDQKGTVHYTGIFDVLRKTIRADGVRGLWQGFALNTVRTIPQCIVTFTLYELLSKHLTPSVEAAGKPQEKRSSPGLHVRGTKHVLAYTRTESR</sequence>
<dbReference type="GO" id="GO:0006862">
    <property type="term" value="P:nucleotide transport"/>
    <property type="evidence" value="ECO:0007669"/>
    <property type="project" value="InterPro"/>
</dbReference>
<evidence type="ECO:0000256" key="9">
    <source>
        <dbReference type="RuleBase" id="RU000488"/>
    </source>
</evidence>
<evidence type="ECO:0000256" key="4">
    <source>
        <dbReference type="ARBA" id="ARBA00022692"/>
    </source>
</evidence>
<name>A0A7S4F1G9_CHRCT</name>
<evidence type="ECO:0008006" key="12">
    <source>
        <dbReference type="Google" id="ProtNLM"/>
    </source>
</evidence>
<accession>A0A7S4F1G9</accession>
<reference evidence="11" key="1">
    <citation type="submission" date="2021-01" db="EMBL/GenBank/DDBJ databases">
        <authorList>
            <person name="Corre E."/>
            <person name="Pelletier E."/>
            <person name="Niang G."/>
            <person name="Scheremetjew M."/>
            <person name="Finn R."/>
            <person name="Kale V."/>
            <person name="Holt S."/>
            <person name="Cochrane G."/>
            <person name="Meng A."/>
            <person name="Brown T."/>
            <person name="Cohen L."/>
        </authorList>
    </citation>
    <scope>NUCLEOTIDE SEQUENCE</scope>
    <source>
        <strain evidence="11">CCMP645</strain>
    </source>
</reference>
<dbReference type="GO" id="GO:0055085">
    <property type="term" value="P:transmembrane transport"/>
    <property type="evidence" value="ECO:0007669"/>
    <property type="project" value="InterPro"/>
</dbReference>
<evidence type="ECO:0000256" key="5">
    <source>
        <dbReference type="ARBA" id="ARBA00022737"/>
    </source>
</evidence>
<evidence type="ECO:0000256" key="7">
    <source>
        <dbReference type="ARBA" id="ARBA00023136"/>
    </source>
</evidence>
<evidence type="ECO:0000256" key="8">
    <source>
        <dbReference type="PROSITE-ProRule" id="PRU00282"/>
    </source>
</evidence>
<organism evidence="11">
    <name type="scientific">Chrysotila carterae</name>
    <name type="common">Marine alga</name>
    <name type="synonym">Syracosphaera carterae</name>
    <dbReference type="NCBI Taxonomy" id="13221"/>
    <lineage>
        <taxon>Eukaryota</taxon>
        <taxon>Haptista</taxon>
        <taxon>Haptophyta</taxon>
        <taxon>Prymnesiophyceae</taxon>
        <taxon>Isochrysidales</taxon>
        <taxon>Isochrysidaceae</taxon>
        <taxon>Chrysotila</taxon>
    </lineage>
</organism>
<protein>
    <recommendedName>
        <fullName evidence="12">Mitochondrial carrier protein</fullName>
    </recommendedName>
</protein>
<feature type="repeat" description="Solcar" evidence="8">
    <location>
        <begin position="113"/>
        <end position="202"/>
    </location>
</feature>
<comment type="subcellular location">
    <subcellularLocation>
        <location evidence="1">Membrane</location>
        <topology evidence="1">Multi-pass membrane protein</topology>
    </subcellularLocation>
</comment>
<comment type="similarity">
    <text evidence="2 9">Belongs to the mitochondrial carrier (TC 2.A.29) family.</text>
</comment>
<feature type="compositionally biased region" description="Polar residues" evidence="10">
    <location>
        <begin position="72"/>
        <end position="82"/>
    </location>
</feature>
<evidence type="ECO:0000256" key="2">
    <source>
        <dbReference type="ARBA" id="ARBA00006375"/>
    </source>
</evidence>
<keyword evidence="6" id="KW-1133">Transmembrane helix</keyword>
<evidence type="ECO:0000256" key="6">
    <source>
        <dbReference type="ARBA" id="ARBA00022989"/>
    </source>
</evidence>
<keyword evidence="7 8" id="KW-0472">Membrane</keyword>
<dbReference type="InterPro" id="IPR018108">
    <property type="entry name" value="MCP_transmembrane"/>
</dbReference>
<dbReference type="PANTHER" id="PTHR45683">
    <property type="entry name" value="MITOCHONDRIAL NICOTINAMIDE ADENINE DINUCLEOTIDE TRANSPORTER 1-RELATED-RELATED"/>
    <property type="match status" value="1"/>
</dbReference>
<feature type="repeat" description="Solcar" evidence="8">
    <location>
        <begin position="212"/>
        <end position="301"/>
    </location>
</feature>
<feature type="repeat" description="Solcar" evidence="8">
    <location>
        <begin position="309"/>
        <end position="396"/>
    </location>
</feature>
<evidence type="ECO:0000256" key="3">
    <source>
        <dbReference type="ARBA" id="ARBA00022448"/>
    </source>
</evidence>
<keyword evidence="4 8" id="KW-0812">Transmembrane</keyword>
<gene>
    <name evidence="11" type="ORF">PCAR00345_LOCUS19662</name>
</gene>
<feature type="region of interest" description="Disordered" evidence="10">
    <location>
        <begin position="61"/>
        <end position="87"/>
    </location>
</feature>
<evidence type="ECO:0000313" key="11">
    <source>
        <dbReference type="EMBL" id="CAE0767050.1"/>
    </source>
</evidence>
<dbReference type="Pfam" id="PF00153">
    <property type="entry name" value="Mito_carr"/>
    <property type="match status" value="3"/>
</dbReference>
<keyword evidence="5" id="KW-0677">Repeat</keyword>
<dbReference type="GO" id="GO:0016020">
    <property type="term" value="C:membrane"/>
    <property type="evidence" value="ECO:0007669"/>
    <property type="project" value="UniProtKB-SubCell"/>
</dbReference>
<dbReference type="InterPro" id="IPR023395">
    <property type="entry name" value="MCP_dom_sf"/>
</dbReference>
<feature type="region of interest" description="Disordered" evidence="10">
    <location>
        <begin position="1"/>
        <end position="24"/>
    </location>
</feature>
<evidence type="ECO:0000256" key="10">
    <source>
        <dbReference type="SAM" id="MobiDB-lite"/>
    </source>
</evidence>
<dbReference type="SUPFAM" id="SSF103506">
    <property type="entry name" value="Mitochondrial carrier"/>
    <property type="match status" value="1"/>
</dbReference>
<dbReference type="Gene3D" id="1.50.40.10">
    <property type="entry name" value="Mitochondrial carrier domain"/>
    <property type="match status" value="2"/>
</dbReference>
<proteinExistence type="inferred from homology"/>
<feature type="compositionally biased region" description="Low complexity" evidence="10">
    <location>
        <begin position="1"/>
        <end position="12"/>
    </location>
</feature>
<dbReference type="InterPro" id="IPR044712">
    <property type="entry name" value="SLC25A32-like"/>
</dbReference>
<evidence type="ECO:0000256" key="1">
    <source>
        <dbReference type="ARBA" id="ARBA00004141"/>
    </source>
</evidence>
<dbReference type="PROSITE" id="PS50920">
    <property type="entry name" value="SOLCAR"/>
    <property type="match status" value="3"/>
</dbReference>